<feature type="compositionally biased region" description="Low complexity" evidence="1">
    <location>
        <begin position="529"/>
        <end position="545"/>
    </location>
</feature>
<gene>
    <name evidence="3" type="ORF">WALSEDRAFT_67424</name>
</gene>
<evidence type="ECO:0000256" key="1">
    <source>
        <dbReference type="SAM" id="MobiDB-lite"/>
    </source>
</evidence>
<organism evidence="3 4">
    <name type="scientific">Wallemia mellicola (strain ATCC MYA-4683 / CBS 633.66)</name>
    <name type="common">Wallemia sebi (CBS 633.66)</name>
    <dbReference type="NCBI Taxonomy" id="671144"/>
    <lineage>
        <taxon>Eukaryota</taxon>
        <taxon>Fungi</taxon>
        <taxon>Dikarya</taxon>
        <taxon>Basidiomycota</taxon>
        <taxon>Wallemiomycotina</taxon>
        <taxon>Wallemiomycetes</taxon>
        <taxon>Wallemiales</taxon>
        <taxon>Wallemiaceae</taxon>
        <taxon>Wallemia</taxon>
    </lineage>
</organism>
<reference evidence="3 4" key="1">
    <citation type="journal article" date="2012" name="Fungal Genet. Biol.">
        <title>The genome of the xerotolerant mold Wallemia sebi reveals adaptations to osmotic stress and suggests cryptic sexual reproduction.</title>
        <authorList>
            <person name="Padamsee M."/>
            <person name="Kumar T.K.A."/>
            <person name="Riley R."/>
            <person name="Binder M."/>
            <person name="Boyd A."/>
            <person name="Calvo A.M."/>
            <person name="Furukawa K."/>
            <person name="Hesse C."/>
            <person name="Hohmann S."/>
            <person name="James T.Y."/>
            <person name="LaButti K."/>
            <person name="Lapidus A."/>
            <person name="Lindquist E."/>
            <person name="Lucas S."/>
            <person name="Miller K."/>
            <person name="Shantappa S."/>
            <person name="Grigoriev I.V."/>
            <person name="Hibbett D.S."/>
            <person name="McLaughlin D.J."/>
            <person name="Spatafora J.W."/>
            <person name="Aime M.C."/>
        </authorList>
    </citation>
    <scope>NUCLEOTIDE SEQUENCE [LARGE SCALE GENOMIC DNA]</scope>
    <source>
        <strain evidence="4">ATCC MYA-4683 / CBS 633.66</strain>
    </source>
</reference>
<dbReference type="HOGENOM" id="CLU_494499_0_0_1"/>
<dbReference type="KEGG" id="wse:WALSEDRAFT_67424"/>
<feature type="compositionally biased region" description="Low complexity" evidence="1">
    <location>
        <begin position="300"/>
        <end position="313"/>
    </location>
</feature>
<feature type="compositionally biased region" description="Basic residues" evidence="1">
    <location>
        <begin position="31"/>
        <end position="41"/>
    </location>
</feature>
<feature type="compositionally biased region" description="Polar residues" evidence="1">
    <location>
        <begin position="323"/>
        <end position="341"/>
    </location>
</feature>
<name>I4YIM1_WALMC</name>
<feature type="region of interest" description="Disordered" evidence="1">
    <location>
        <begin position="1"/>
        <end position="55"/>
    </location>
</feature>
<evidence type="ECO:0000259" key="2">
    <source>
        <dbReference type="Pfam" id="PF06398"/>
    </source>
</evidence>
<dbReference type="GO" id="GO:0007031">
    <property type="term" value="P:peroxisome organization"/>
    <property type="evidence" value="ECO:0007669"/>
    <property type="project" value="UniProtKB-ARBA"/>
</dbReference>
<dbReference type="InterPro" id="IPR010482">
    <property type="entry name" value="TECPR1-like_DysF"/>
</dbReference>
<dbReference type="Proteomes" id="UP000005242">
    <property type="component" value="Unassembled WGS sequence"/>
</dbReference>
<dbReference type="STRING" id="671144.I4YIM1"/>
<feature type="domain" description="TECPR1-like DysF" evidence="2">
    <location>
        <begin position="171"/>
        <end position="289"/>
    </location>
</feature>
<dbReference type="OMA" id="NDENWIP"/>
<dbReference type="AlphaFoldDB" id="I4YIM1"/>
<dbReference type="EMBL" id="JH668224">
    <property type="protein sequence ID" value="EIM23813.1"/>
    <property type="molecule type" value="Genomic_DNA"/>
</dbReference>
<keyword evidence="4" id="KW-1185">Reference proteome</keyword>
<dbReference type="GeneID" id="18475251"/>
<evidence type="ECO:0000313" key="4">
    <source>
        <dbReference type="Proteomes" id="UP000005242"/>
    </source>
</evidence>
<proteinExistence type="predicted"/>
<dbReference type="eggNOG" id="ENOG502SBDA">
    <property type="taxonomic scope" value="Eukaryota"/>
</dbReference>
<evidence type="ECO:0000313" key="3">
    <source>
        <dbReference type="EMBL" id="EIM23813.1"/>
    </source>
</evidence>
<dbReference type="Pfam" id="PF06398">
    <property type="entry name" value="Pex24p"/>
    <property type="match status" value="1"/>
</dbReference>
<dbReference type="RefSeq" id="XP_006956476.1">
    <property type="nucleotide sequence ID" value="XM_006956414.1"/>
</dbReference>
<protein>
    <recommendedName>
        <fullName evidence="2">TECPR1-like DysF domain-containing protein</fullName>
    </recommendedName>
</protein>
<dbReference type="InParanoid" id="I4YIM1"/>
<dbReference type="OrthoDB" id="72441at2759"/>
<sequence length="551" mass="63440">MKIRRHSSSPLTKDDLKDINQRSDRASRASKSNRNRSRSRQRNTPTGDTEKEVQSHLQRLIDAKYTFNKSKKLKALNKSPELELASPELSNENWTPPPVEPLYKSPSRIRTSNSHFSNLRRFRTNTNTSVEPVANPITEVNDEFLSMKRTRSTTMDRQPSESFLLNSAQASSSDVDVFRDTDVYEMEILYENQRGLFLFGTGYFSFKSLLPIDPAPYTNSQGEPSPYTPESIQPPDPLWEWVHPHMLVDMSCRRKRDEAGWEYNTWFKNSRWTQCGGPFSYVRRRKWIRLRKRPANAPILQSQSQLQSNQANSIRTRARSSSHLKIPNSPKSANSTNLSSEVDNTPPASIFELDNNCEVAYLPVRPSDLPASSASFASSNSFINRTNSQNSQISVADPFLHYPIYISDEDQKVWDQINLRRLTRIQSACQLDRERIQLWHCWLALNKVEVYNVIQSHYVKIYSLMCYETYRKQLEALFEKVAKSKDNKISSPFLLTSLEPTPEISLPPLLNHTTSQSPIGKFRPQLQMSPLSSPIHSRRSSLSLRPELRPL</sequence>
<feature type="region of interest" description="Disordered" evidence="1">
    <location>
        <begin position="529"/>
        <end position="551"/>
    </location>
</feature>
<dbReference type="GO" id="GO:0005778">
    <property type="term" value="C:peroxisomal membrane"/>
    <property type="evidence" value="ECO:0007669"/>
    <property type="project" value="UniProtKB-ARBA"/>
</dbReference>
<feature type="region of interest" description="Disordered" evidence="1">
    <location>
        <begin position="82"/>
        <end position="104"/>
    </location>
</feature>
<feature type="region of interest" description="Disordered" evidence="1">
    <location>
        <begin position="298"/>
        <end position="341"/>
    </location>
</feature>
<accession>I4YIM1</accession>
<feature type="compositionally biased region" description="Basic and acidic residues" evidence="1">
    <location>
        <begin position="12"/>
        <end position="27"/>
    </location>
</feature>